<evidence type="ECO:0000313" key="2">
    <source>
        <dbReference type="Proteomes" id="UP000006671"/>
    </source>
</evidence>
<keyword evidence="2" id="KW-1185">Reference proteome</keyword>
<dbReference type="EMBL" id="GG738923">
    <property type="protein sequence ID" value="EFC37005.1"/>
    <property type="molecule type" value="Genomic_DNA"/>
</dbReference>
<name>D2W1Q4_NAEGR</name>
<dbReference type="RefSeq" id="XP_002669749.1">
    <property type="nucleotide sequence ID" value="XM_002669703.1"/>
</dbReference>
<dbReference type="AlphaFoldDB" id="D2W1Q4"/>
<proteinExistence type="predicted"/>
<organism evidence="2">
    <name type="scientific">Naegleria gruberi</name>
    <name type="common">Amoeba</name>
    <dbReference type="NCBI Taxonomy" id="5762"/>
    <lineage>
        <taxon>Eukaryota</taxon>
        <taxon>Discoba</taxon>
        <taxon>Heterolobosea</taxon>
        <taxon>Tetramitia</taxon>
        <taxon>Eutetramitia</taxon>
        <taxon>Vahlkampfiidae</taxon>
        <taxon>Naegleria</taxon>
    </lineage>
</organism>
<gene>
    <name evidence="1" type="ORF">NAEGRDRAFT_75338</name>
</gene>
<sequence>MKRKQTDESSQSESKKAKSTTHDHSSWFNSAVLLNVYSFLTFREVLTFRLVNQSINKELRISSESIESNDNELFFLNRLSKMNAKVKDESCDFLQGCLLKVNAEIRNCMVLDDRISYFQYLLENDTNFNVLCMNKTYSNLFKSGIVSFNSYVGGVFSQTQGGRSELKILKKSKEFMIFTQHYVYGPNTRVDNLERSYDLKVRDSNFQEKNLIWYLNYYYTWEDEPMGSGKIDIKQLTML</sequence>
<evidence type="ECO:0000313" key="1">
    <source>
        <dbReference type="EMBL" id="EFC37005.1"/>
    </source>
</evidence>
<accession>D2W1Q4</accession>
<dbReference type="InParanoid" id="D2W1Q4"/>
<reference evidence="1 2" key="1">
    <citation type="journal article" date="2010" name="Cell">
        <title>The genome of Naegleria gruberi illuminates early eukaryotic versatility.</title>
        <authorList>
            <person name="Fritz-Laylin L.K."/>
            <person name="Prochnik S.E."/>
            <person name="Ginger M.L."/>
            <person name="Dacks J.B."/>
            <person name="Carpenter M.L."/>
            <person name="Field M.C."/>
            <person name="Kuo A."/>
            <person name="Paredez A."/>
            <person name="Chapman J."/>
            <person name="Pham J."/>
            <person name="Shu S."/>
            <person name="Neupane R."/>
            <person name="Cipriano M."/>
            <person name="Mancuso J."/>
            <person name="Tu H."/>
            <person name="Salamov A."/>
            <person name="Lindquist E."/>
            <person name="Shapiro H."/>
            <person name="Lucas S."/>
            <person name="Grigoriev I.V."/>
            <person name="Cande W.Z."/>
            <person name="Fulton C."/>
            <person name="Rokhsar D.S."/>
            <person name="Dawson S.C."/>
        </authorList>
    </citation>
    <scope>NUCLEOTIDE SEQUENCE [LARGE SCALE GENOMIC DNA]</scope>
    <source>
        <strain evidence="1 2">NEG-M</strain>
    </source>
</reference>
<protein>
    <submittedName>
        <fullName evidence="1">Predicted protein</fullName>
    </submittedName>
</protein>
<dbReference type="KEGG" id="ngr:NAEGRDRAFT_75338"/>
<dbReference type="GeneID" id="8856253"/>
<dbReference type="VEuPathDB" id="AmoebaDB:NAEGRDRAFT_75338"/>
<dbReference type="Proteomes" id="UP000006671">
    <property type="component" value="Unassembled WGS sequence"/>
</dbReference>